<protein>
    <recommendedName>
        <fullName evidence="3">Nicotinamide N-methyltransferase</fullName>
    </recommendedName>
</protein>
<dbReference type="OrthoDB" id="407325at2759"/>
<accession>A0A6G1J6F6</accession>
<gene>
    <name evidence="1" type="ORF">K458DRAFT_441739</name>
</gene>
<dbReference type="PANTHER" id="PTHR14614:SF104">
    <property type="entry name" value="N-METHYLTRANSFERASE, PUTATIVE (AFU_ORTHOLOGUE AFUA_1G17750)-RELATED"/>
    <property type="match status" value="1"/>
</dbReference>
<dbReference type="AlphaFoldDB" id="A0A6G1J6F6"/>
<evidence type="ECO:0000313" key="1">
    <source>
        <dbReference type="EMBL" id="KAF2686117.1"/>
    </source>
</evidence>
<dbReference type="Pfam" id="PF10294">
    <property type="entry name" value="Methyltransf_16"/>
    <property type="match status" value="1"/>
</dbReference>
<sequence>MPPMKDWKRVLPRRVPTTSDRILTDNPVNQHQHGGDASTVLHYRPSNKRFPEVQLRTADVHDEERWKFAHYLWNAGVLMGEVVAGREDGEWWLSPSEEEHWRVKGEKVLELGAGVGLGGIMSALAGAQEIAITDYPVPTILATISTNVSTNLPLALQYKTSIHPHQWGVFTTPFATTHFHQYTRILAADCLWVPYEHGNLARSMLHFLSEAPGARVYVIAGFHTGRATVARFFEETAPEVGLEIVDIFEMNSEGARREWLKERDAGEEDIGEWKKWLAVARLRRRGAE</sequence>
<proteinExistence type="predicted"/>
<name>A0A6G1J6F6_9PLEO</name>
<dbReference type="SUPFAM" id="SSF53335">
    <property type="entry name" value="S-adenosyl-L-methionine-dependent methyltransferases"/>
    <property type="match status" value="1"/>
</dbReference>
<evidence type="ECO:0000313" key="2">
    <source>
        <dbReference type="Proteomes" id="UP000799291"/>
    </source>
</evidence>
<dbReference type="EMBL" id="MU005577">
    <property type="protein sequence ID" value="KAF2686117.1"/>
    <property type="molecule type" value="Genomic_DNA"/>
</dbReference>
<dbReference type="InterPro" id="IPR029063">
    <property type="entry name" value="SAM-dependent_MTases_sf"/>
</dbReference>
<dbReference type="Gene3D" id="3.40.50.150">
    <property type="entry name" value="Vaccinia Virus protein VP39"/>
    <property type="match status" value="1"/>
</dbReference>
<dbReference type="PANTHER" id="PTHR14614">
    <property type="entry name" value="HEPATOCELLULAR CARCINOMA-ASSOCIATED ANTIGEN"/>
    <property type="match status" value="1"/>
</dbReference>
<keyword evidence="2" id="KW-1185">Reference proteome</keyword>
<dbReference type="Proteomes" id="UP000799291">
    <property type="component" value="Unassembled WGS sequence"/>
</dbReference>
<dbReference type="InterPro" id="IPR019410">
    <property type="entry name" value="Methyltransf_16"/>
</dbReference>
<evidence type="ECO:0008006" key="3">
    <source>
        <dbReference type="Google" id="ProtNLM"/>
    </source>
</evidence>
<reference evidence="1" key="1">
    <citation type="journal article" date="2020" name="Stud. Mycol.">
        <title>101 Dothideomycetes genomes: a test case for predicting lifestyles and emergence of pathogens.</title>
        <authorList>
            <person name="Haridas S."/>
            <person name="Albert R."/>
            <person name="Binder M."/>
            <person name="Bloem J."/>
            <person name="Labutti K."/>
            <person name="Salamov A."/>
            <person name="Andreopoulos B."/>
            <person name="Baker S."/>
            <person name="Barry K."/>
            <person name="Bills G."/>
            <person name="Bluhm B."/>
            <person name="Cannon C."/>
            <person name="Castanera R."/>
            <person name="Culley D."/>
            <person name="Daum C."/>
            <person name="Ezra D."/>
            <person name="Gonzalez J."/>
            <person name="Henrissat B."/>
            <person name="Kuo A."/>
            <person name="Liang C."/>
            <person name="Lipzen A."/>
            <person name="Lutzoni F."/>
            <person name="Magnuson J."/>
            <person name="Mondo S."/>
            <person name="Nolan M."/>
            <person name="Ohm R."/>
            <person name="Pangilinan J."/>
            <person name="Park H.-J."/>
            <person name="Ramirez L."/>
            <person name="Alfaro M."/>
            <person name="Sun H."/>
            <person name="Tritt A."/>
            <person name="Yoshinaga Y."/>
            <person name="Zwiers L.-H."/>
            <person name="Turgeon B."/>
            <person name="Goodwin S."/>
            <person name="Spatafora J."/>
            <person name="Crous P."/>
            <person name="Grigoriev I."/>
        </authorList>
    </citation>
    <scope>NUCLEOTIDE SEQUENCE</scope>
    <source>
        <strain evidence="1">CBS 122367</strain>
    </source>
</reference>
<organism evidence="1 2">
    <name type="scientific">Lentithecium fluviatile CBS 122367</name>
    <dbReference type="NCBI Taxonomy" id="1168545"/>
    <lineage>
        <taxon>Eukaryota</taxon>
        <taxon>Fungi</taxon>
        <taxon>Dikarya</taxon>
        <taxon>Ascomycota</taxon>
        <taxon>Pezizomycotina</taxon>
        <taxon>Dothideomycetes</taxon>
        <taxon>Pleosporomycetidae</taxon>
        <taxon>Pleosporales</taxon>
        <taxon>Massarineae</taxon>
        <taxon>Lentitheciaceae</taxon>
        <taxon>Lentithecium</taxon>
    </lineage>
</organism>
<dbReference type="GO" id="GO:0008757">
    <property type="term" value="F:S-adenosylmethionine-dependent methyltransferase activity"/>
    <property type="evidence" value="ECO:0007669"/>
    <property type="project" value="UniProtKB-ARBA"/>
</dbReference>
<dbReference type="GO" id="GO:0005737">
    <property type="term" value="C:cytoplasm"/>
    <property type="evidence" value="ECO:0007669"/>
    <property type="project" value="TreeGrafter"/>
</dbReference>